<reference evidence="6 7" key="1">
    <citation type="submission" date="2017-09" db="EMBL/GenBank/DDBJ databases">
        <title>Large-scale bioinformatics analysis of Bacillus genomes uncovers conserved roles of natural products in bacterial physiology.</title>
        <authorList>
            <consortium name="Agbiome Team Llc"/>
            <person name="Bleich R.M."/>
            <person name="Kirk G.J."/>
            <person name="Santa Maria K.C."/>
            <person name="Allen S.E."/>
            <person name="Farag S."/>
            <person name="Shank E.A."/>
            <person name="Bowers A."/>
        </authorList>
    </citation>
    <scope>NUCLEOTIDE SEQUENCE [LARGE SCALE GENOMIC DNA]</scope>
    <source>
        <strain evidence="6 7">AFS003229</strain>
    </source>
</reference>
<dbReference type="InterPro" id="IPR002813">
    <property type="entry name" value="Arg_biosynth_ArgJ"/>
</dbReference>
<proteinExistence type="inferred from homology"/>
<comment type="similarity">
    <text evidence="1">Belongs to the ArgJ family.</text>
</comment>
<dbReference type="Proteomes" id="UP000220106">
    <property type="component" value="Unassembled WGS sequence"/>
</dbReference>
<comment type="caution">
    <text evidence="6">The sequence shown here is derived from an EMBL/GenBank/DDBJ whole genome shotgun (WGS) entry which is preliminary data.</text>
</comment>
<evidence type="ECO:0000313" key="6">
    <source>
        <dbReference type="EMBL" id="PEJ26689.1"/>
    </source>
</evidence>
<dbReference type="Gene3D" id="3.10.20.340">
    <property type="entry name" value="ArgJ beta chain, C-terminal domain"/>
    <property type="match status" value="1"/>
</dbReference>
<evidence type="ECO:0000256" key="2">
    <source>
        <dbReference type="ARBA" id="ARBA00011475"/>
    </source>
</evidence>
<comment type="subunit">
    <text evidence="2">Heterotetramer of two alpha and two beta chains.</text>
</comment>
<evidence type="ECO:0000256" key="3">
    <source>
        <dbReference type="ARBA" id="ARBA00022679"/>
    </source>
</evidence>
<accession>A0AAX0RXF6</accession>
<evidence type="ECO:0000256" key="5">
    <source>
        <dbReference type="ARBA" id="ARBA00023315"/>
    </source>
</evidence>
<evidence type="ECO:0000256" key="4">
    <source>
        <dbReference type="ARBA" id="ARBA00022813"/>
    </source>
</evidence>
<evidence type="ECO:0000256" key="1">
    <source>
        <dbReference type="ARBA" id="ARBA00006774"/>
    </source>
</evidence>
<keyword evidence="4" id="KW-0068">Autocatalytic cleavage</keyword>
<protein>
    <recommendedName>
        <fullName evidence="8">Glutamate N-acetyltransferase</fullName>
    </recommendedName>
</protein>
<sequence>MLANGLNGEVDIADLRNALNKMSIEQSKEIACDVEGATKLLEVVVEETAHFEQAKKVAKSIVNSPLVKTAVFGTDPNWGRIAIAIGKCDKELEILPGTISISFGNIPVFEGKPVNELELTKVKYHLQETEIVIRVSLNLGKESATVWGCDLS</sequence>
<gene>
    <name evidence="6" type="ORF">CN689_24890</name>
</gene>
<dbReference type="EMBL" id="NUEQ01000106">
    <property type="protein sequence ID" value="PEJ26689.1"/>
    <property type="molecule type" value="Genomic_DNA"/>
</dbReference>
<dbReference type="PANTHER" id="PTHR23100:SF0">
    <property type="entry name" value="ARGININE BIOSYNTHESIS BIFUNCTIONAL PROTEIN ARGJ, MITOCHONDRIAL"/>
    <property type="match status" value="1"/>
</dbReference>
<organism evidence="6 7">
    <name type="scientific">Peribacillus butanolivorans</name>
    <dbReference type="NCBI Taxonomy" id="421767"/>
    <lineage>
        <taxon>Bacteria</taxon>
        <taxon>Bacillati</taxon>
        <taxon>Bacillota</taxon>
        <taxon>Bacilli</taxon>
        <taxon>Bacillales</taxon>
        <taxon>Bacillaceae</taxon>
        <taxon>Peribacillus</taxon>
    </lineage>
</organism>
<dbReference type="SUPFAM" id="SSF56266">
    <property type="entry name" value="DmpA/ArgJ-like"/>
    <property type="match status" value="1"/>
</dbReference>
<dbReference type="GO" id="GO:0004358">
    <property type="term" value="F:L-glutamate N-acetyltransferase activity, acting on acetyl-L-ornithine as donor"/>
    <property type="evidence" value="ECO:0007669"/>
    <property type="project" value="InterPro"/>
</dbReference>
<dbReference type="GO" id="GO:0006526">
    <property type="term" value="P:L-arginine biosynthetic process"/>
    <property type="evidence" value="ECO:0007669"/>
    <property type="project" value="InterPro"/>
</dbReference>
<dbReference type="AlphaFoldDB" id="A0AAX0RXF6"/>
<dbReference type="InterPro" id="IPR016117">
    <property type="entry name" value="ArgJ-like_dom_sf"/>
</dbReference>
<evidence type="ECO:0000313" key="7">
    <source>
        <dbReference type="Proteomes" id="UP000220106"/>
    </source>
</evidence>
<dbReference type="GO" id="GO:0006592">
    <property type="term" value="P:ornithine biosynthetic process"/>
    <property type="evidence" value="ECO:0007669"/>
    <property type="project" value="TreeGrafter"/>
</dbReference>
<dbReference type="Pfam" id="PF01960">
    <property type="entry name" value="ArgJ"/>
    <property type="match status" value="1"/>
</dbReference>
<dbReference type="InterPro" id="IPR042195">
    <property type="entry name" value="ArgJ_beta_C"/>
</dbReference>
<name>A0AAX0RXF6_9BACI</name>
<keyword evidence="3" id="KW-0808">Transferase</keyword>
<dbReference type="PANTHER" id="PTHR23100">
    <property type="entry name" value="ARGININE BIOSYNTHESIS BIFUNCTIONAL PROTEIN ARGJ"/>
    <property type="match status" value="1"/>
</dbReference>
<keyword evidence="5" id="KW-0012">Acyltransferase</keyword>
<dbReference type="GO" id="GO:0004042">
    <property type="term" value="F:L-glutamate N-acetyltransferase activity"/>
    <property type="evidence" value="ECO:0007669"/>
    <property type="project" value="TreeGrafter"/>
</dbReference>
<evidence type="ECO:0008006" key="8">
    <source>
        <dbReference type="Google" id="ProtNLM"/>
    </source>
</evidence>